<keyword evidence="1" id="KW-0812">Transmembrane</keyword>
<evidence type="ECO:0000313" key="2">
    <source>
        <dbReference type="EMBL" id="RCH46069.1"/>
    </source>
</evidence>
<dbReference type="EMBL" id="PSQG01000002">
    <property type="protein sequence ID" value="RCH46069.1"/>
    <property type="molecule type" value="Genomic_DNA"/>
</dbReference>
<reference evidence="2 3" key="1">
    <citation type="submission" date="2018-02" db="EMBL/GenBank/DDBJ databases">
        <title>Complete genome sequencing of Faecalibacterium prausnitzii strains isolated from the human gut.</title>
        <authorList>
            <person name="Fitzgerald B.C."/>
            <person name="Shkoporov A.N."/>
            <person name="Ross P.R."/>
            <person name="Hill C."/>
        </authorList>
    </citation>
    <scope>NUCLEOTIDE SEQUENCE [LARGE SCALE GENOMIC DNA]</scope>
    <source>
        <strain evidence="2 3">APC942/31-1</strain>
    </source>
</reference>
<proteinExistence type="predicted"/>
<evidence type="ECO:0000313" key="3">
    <source>
        <dbReference type="Proteomes" id="UP000253208"/>
    </source>
</evidence>
<keyword evidence="1" id="KW-0472">Membrane</keyword>
<feature type="transmembrane region" description="Helical" evidence="1">
    <location>
        <begin position="60"/>
        <end position="81"/>
    </location>
</feature>
<keyword evidence="1" id="KW-1133">Transmembrane helix</keyword>
<organism evidence="2 3">
    <name type="scientific">Blautia obeum</name>
    <dbReference type="NCBI Taxonomy" id="40520"/>
    <lineage>
        <taxon>Bacteria</taxon>
        <taxon>Bacillati</taxon>
        <taxon>Bacillota</taxon>
        <taxon>Clostridia</taxon>
        <taxon>Lachnospirales</taxon>
        <taxon>Lachnospiraceae</taxon>
        <taxon>Blautia</taxon>
    </lineage>
</organism>
<feature type="transmembrane region" description="Helical" evidence="1">
    <location>
        <begin position="34"/>
        <end position="54"/>
    </location>
</feature>
<accession>A0A367G873</accession>
<dbReference type="AlphaFoldDB" id="A0A367G873"/>
<sequence length="84" mass="9139">MWNTESSRKAVLAEGRYVEAENGHCGRQKLSSGMAMVLGALLTMEIMLGGAMLFNFDFRGADIVAVVLSFMVLYFAVVASLTDK</sequence>
<dbReference type="RefSeq" id="WP_059086214.1">
    <property type="nucleotide sequence ID" value="NZ_PSQG01000002.1"/>
</dbReference>
<protein>
    <submittedName>
        <fullName evidence="2">Uncharacterized protein</fullName>
    </submittedName>
</protein>
<comment type="caution">
    <text evidence="2">The sequence shown here is derived from an EMBL/GenBank/DDBJ whole genome shotgun (WGS) entry which is preliminary data.</text>
</comment>
<evidence type="ECO:0000256" key="1">
    <source>
        <dbReference type="SAM" id="Phobius"/>
    </source>
</evidence>
<dbReference type="Proteomes" id="UP000253208">
    <property type="component" value="Unassembled WGS sequence"/>
</dbReference>
<name>A0A367G873_9FIRM</name>
<gene>
    <name evidence="2" type="ORF">C4886_01510</name>
</gene>